<keyword evidence="5" id="KW-0808">Transferase</keyword>
<evidence type="ECO:0000256" key="2">
    <source>
        <dbReference type="ARBA" id="ARBA00007663"/>
    </source>
</evidence>
<keyword evidence="4" id="KW-0963">Cytoplasm</keyword>
<dbReference type="EC" id="2.7.7.87" evidence="3"/>
<comment type="caution">
    <text evidence="13">The sequence shown here is derived from an EMBL/GenBank/DDBJ whole genome shotgun (WGS) entry which is preliminary data.</text>
</comment>
<dbReference type="AlphaFoldDB" id="A0AAW9QP16"/>
<dbReference type="GO" id="GO:0008033">
    <property type="term" value="P:tRNA processing"/>
    <property type="evidence" value="ECO:0007669"/>
    <property type="project" value="UniProtKB-KW"/>
</dbReference>
<dbReference type="RefSeq" id="WP_332863936.1">
    <property type="nucleotide sequence ID" value="NZ_JBAFSM010000006.1"/>
</dbReference>
<dbReference type="GO" id="GO:0003725">
    <property type="term" value="F:double-stranded RNA binding"/>
    <property type="evidence" value="ECO:0007669"/>
    <property type="project" value="InterPro"/>
</dbReference>
<evidence type="ECO:0000256" key="9">
    <source>
        <dbReference type="ARBA" id="ARBA00022840"/>
    </source>
</evidence>
<feature type="domain" description="YrdC-like" evidence="12">
    <location>
        <begin position="11"/>
        <end position="193"/>
    </location>
</feature>
<comment type="similarity">
    <text evidence="2">Belongs to the SUA5 family.</text>
</comment>
<evidence type="ECO:0000256" key="6">
    <source>
        <dbReference type="ARBA" id="ARBA00022694"/>
    </source>
</evidence>
<dbReference type="GO" id="GO:0006450">
    <property type="term" value="P:regulation of translational fidelity"/>
    <property type="evidence" value="ECO:0007669"/>
    <property type="project" value="TreeGrafter"/>
</dbReference>
<evidence type="ECO:0000259" key="12">
    <source>
        <dbReference type="PROSITE" id="PS51163"/>
    </source>
</evidence>
<evidence type="ECO:0000313" key="14">
    <source>
        <dbReference type="Proteomes" id="UP001328733"/>
    </source>
</evidence>
<dbReference type="GO" id="GO:0005524">
    <property type="term" value="F:ATP binding"/>
    <property type="evidence" value="ECO:0007669"/>
    <property type="project" value="UniProtKB-KW"/>
</dbReference>
<sequence>MTLPKTARASTNLLDEIRQRLESGEVVILPTDVTYIFVAHAFKPRAIAEIHELKRWNPPQPLVLLTDRRKAGEFAEISPACGKLIDRFPYPITLIVPSKNKLPESVTAGYKTLFIACPDPFIHDIVENCPFPIVATPAGFGADYKARSYPSAVQLFGDRVSSIVDGGKCKYEMRATLIDCSLPIPTIMNFGAVSVDDLRPIVPDIELPSHLRK</sequence>
<protein>
    <recommendedName>
        <fullName evidence="10">L-threonylcarbamoyladenylate synthase</fullName>
        <ecNumber evidence="3">2.7.7.87</ecNumber>
    </recommendedName>
    <alternativeName>
        <fullName evidence="10">L-threonylcarbamoyladenylate synthase</fullName>
    </alternativeName>
</protein>
<dbReference type="Gene3D" id="3.90.870.10">
    <property type="entry name" value="DHBP synthase"/>
    <property type="match status" value="1"/>
</dbReference>
<evidence type="ECO:0000256" key="10">
    <source>
        <dbReference type="ARBA" id="ARBA00029774"/>
    </source>
</evidence>
<dbReference type="InterPro" id="IPR050156">
    <property type="entry name" value="TC-AMP_synthase_SUA5"/>
</dbReference>
<dbReference type="InterPro" id="IPR017945">
    <property type="entry name" value="DHBP_synth_RibB-like_a/b_dom"/>
</dbReference>
<gene>
    <name evidence="13" type="ORF">V0288_05060</name>
</gene>
<dbReference type="PANTHER" id="PTHR17490">
    <property type="entry name" value="SUA5"/>
    <property type="match status" value="1"/>
</dbReference>
<dbReference type="GO" id="GO:0000049">
    <property type="term" value="F:tRNA binding"/>
    <property type="evidence" value="ECO:0007669"/>
    <property type="project" value="TreeGrafter"/>
</dbReference>
<evidence type="ECO:0000256" key="3">
    <source>
        <dbReference type="ARBA" id="ARBA00012584"/>
    </source>
</evidence>
<evidence type="ECO:0000256" key="4">
    <source>
        <dbReference type="ARBA" id="ARBA00022490"/>
    </source>
</evidence>
<dbReference type="InterPro" id="IPR006070">
    <property type="entry name" value="Sua5-like_dom"/>
</dbReference>
<name>A0AAW9QP16_9CHRO</name>
<comment type="catalytic activity">
    <reaction evidence="11">
        <text>L-threonine + hydrogencarbonate + ATP = L-threonylcarbamoyladenylate + diphosphate + H2O</text>
        <dbReference type="Rhea" id="RHEA:36407"/>
        <dbReference type="ChEBI" id="CHEBI:15377"/>
        <dbReference type="ChEBI" id="CHEBI:17544"/>
        <dbReference type="ChEBI" id="CHEBI:30616"/>
        <dbReference type="ChEBI" id="CHEBI:33019"/>
        <dbReference type="ChEBI" id="CHEBI:57926"/>
        <dbReference type="ChEBI" id="CHEBI:73682"/>
        <dbReference type="EC" id="2.7.7.87"/>
    </reaction>
</comment>
<dbReference type="GO" id="GO:0061710">
    <property type="term" value="F:L-threonylcarbamoyladenylate synthase"/>
    <property type="evidence" value="ECO:0007669"/>
    <property type="project" value="UniProtKB-EC"/>
</dbReference>
<evidence type="ECO:0000256" key="5">
    <source>
        <dbReference type="ARBA" id="ARBA00022679"/>
    </source>
</evidence>
<keyword evidence="9" id="KW-0067">ATP-binding</keyword>
<dbReference type="PANTHER" id="PTHR17490:SF16">
    <property type="entry name" value="THREONYLCARBAMOYL-AMP SYNTHASE"/>
    <property type="match status" value="1"/>
</dbReference>
<keyword evidence="7" id="KW-0548">Nucleotidyltransferase</keyword>
<keyword evidence="8" id="KW-0547">Nucleotide-binding</keyword>
<dbReference type="PROSITE" id="PS51163">
    <property type="entry name" value="YRDC"/>
    <property type="match status" value="1"/>
</dbReference>
<accession>A0AAW9QP16</accession>
<dbReference type="SUPFAM" id="SSF55821">
    <property type="entry name" value="YrdC/RibB"/>
    <property type="match status" value="1"/>
</dbReference>
<comment type="subcellular location">
    <subcellularLocation>
        <location evidence="1">Cytoplasm</location>
    </subcellularLocation>
</comment>
<keyword evidence="6" id="KW-0819">tRNA processing</keyword>
<evidence type="ECO:0000256" key="8">
    <source>
        <dbReference type="ARBA" id="ARBA00022741"/>
    </source>
</evidence>
<evidence type="ECO:0000256" key="7">
    <source>
        <dbReference type="ARBA" id="ARBA00022695"/>
    </source>
</evidence>
<proteinExistence type="inferred from homology"/>
<dbReference type="Proteomes" id="UP001328733">
    <property type="component" value="Unassembled WGS sequence"/>
</dbReference>
<keyword evidence="14" id="KW-1185">Reference proteome</keyword>
<evidence type="ECO:0000256" key="1">
    <source>
        <dbReference type="ARBA" id="ARBA00004496"/>
    </source>
</evidence>
<evidence type="ECO:0000256" key="11">
    <source>
        <dbReference type="ARBA" id="ARBA00048366"/>
    </source>
</evidence>
<dbReference type="EMBL" id="JBAFSM010000006">
    <property type="protein sequence ID" value="MEG3436481.1"/>
    <property type="molecule type" value="Genomic_DNA"/>
</dbReference>
<organism evidence="13 14">
    <name type="scientific">Pannus brasiliensis CCIBt3594</name>
    <dbReference type="NCBI Taxonomy" id="1427578"/>
    <lineage>
        <taxon>Bacteria</taxon>
        <taxon>Bacillati</taxon>
        <taxon>Cyanobacteriota</taxon>
        <taxon>Cyanophyceae</taxon>
        <taxon>Oscillatoriophycideae</taxon>
        <taxon>Chroococcales</taxon>
        <taxon>Microcystaceae</taxon>
        <taxon>Pannus</taxon>
    </lineage>
</organism>
<reference evidence="13 14" key="1">
    <citation type="submission" date="2024-01" db="EMBL/GenBank/DDBJ databases">
        <title>Genomic insights into the taxonomy and metabolism of the cyanobacterium Pannus brasiliensis CCIBt3594.</title>
        <authorList>
            <person name="Machado M."/>
            <person name="Botero N.B."/>
            <person name="Andreote A.P.D."/>
            <person name="Feitosa A.M.T."/>
            <person name="Popin R."/>
            <person name="Sivonen K."/>
            <person name="Fiore M.F."/>
        </authorList>
    </citation>
    <scope>NUCLEOTIDE SEQUENCE [LARGE SCALE GENOMIC DNA]</scope>
    <source>
        <strain evidence="13 14">CCIBt3594</strain>
    </source>
</reference>
<dbReference type="Pfam" id="PF01300">
    <property type="entry name" value="Sua5_yciO_yrdC"/>
    <property type="match status" value="1"/>
</dbReference>
<dbReference type="GO" id="GO:0005737">
    <property type="term" value="C:cytoplasm"/>
    <property type="evidence" value="ECO:0007669"/>
    <property type="project" value="UniProtKB-SubCell"/>
</dbReference>
<evidence type="ECO:0000313" key="13">
    <source>
        <dbReference type="EMBL" id="MEG3436481.1"/>
    </source>
</evidence>